<sequence length="81" mass="9462">MMEDHRPSRPWCIHPFLAQSCQSAAARLTRLKRRSRELVVGELNQWAVSVVISIAGIRPIRRWRTNLRFERLAVKRALGEI</sequence>
<dbReference type="EMBL" id="ML978066">
    <property type="protein sequence ID" value="KAF2020685.1"/>
    <property type="molecule type" value="Genomic_DNA"/>
</dbReference>
<organism evidence="1 2">
    <name type="scientific">Aaosphaeria arxii CBS 175.79</name>
    <dbReference type="NCBI Taxonomy" id="1450172"/>
    <lineage>
        <taxon>Eukaryota</taxon>
        <taxon>Fungi</taxon>
        <taxon>Dikarya</taxon>
        <taxon>Ascomycota</taxon>
        <taxon>Pezizomycotina</taxon>
        <taxon>Dothideomycetes</taxon>
        <taxon>Pleosporomycetidae</taxon>
        <taxon>Pleosporales</taxon>
        <taxon>Pleosporales incertae sedis</taxon>
        <taxon>Aaosphaeria</taxon>
    </lineage>
</organism>
<proteinExistence type="predicted"/>
<dbReference type="PROSITE" id="PS51257">
    <property type="entry name" value="PROKAR_LIPOPROTEIN"/>
    <property type="match status" value="1"/>
</dbReference>
<evidence type="ECO:0000313" key="2">
    <source>
        <dbReference type="Proteomes" id="UP000799778"/>
    </source>
</evidence>
<dbReference type="GeneID" id="54283834"/>
<dbReference type="AlphaFoldDB" id="A0A6A5Y550"/>
<reference evidence="1" key="1">
    <citation type="journal article" date="2020" name="Stud. Mycol.">
        <title>101 Dothideomycetes genomes: a test case for predicting lifestyles and emergence of pathogens.</title>
        <authorList>
            <person name="Haridas S."/>
            <person name="Albert R."/>
            <person name="Binder M."/>
            <person name="Bloem J."/>
            <person name="Labutti K."/>
            <person name="Salamov A."/>
            <person name="Andreopoulos B."/>
            <person name="Baker S."/>
            <person name="Barry K."/>
            <person name="Bills G."/>
            <person name="Bluhm B."/>
            <person name="Cannon C."/>
            <person name="Castanera R."/>
            <person name="Culley D."/>
            <person name="Daum C."/>
            <person name="Ezra D."/>
            <person name="Gonzalez J."/>
            <person name="Henrissat B."/>
            <person name="Kuo A."/>
            <person name="Liang C."/>
            <person name="Lipzen A."/>
            <person name="Lutzoni F."/>
            <person name="Magnuson J."/>
            <person name="Mondo S."/>
            <person name="Nolan M."/>
            <person name="Ohm R."/>
            <person name="Pangilinan J."/>
            <person name="Park H.-J."/>
            <person name="Ramirez L."/>
            <person name="Alfaro M."/>
            <person name="Sun H."/>
            <person name="Tritt A."/>
            <person name="Yoshinaga Y."/>
            <person name="Zwiers L.-H."/>
            <person name="Turgeon B."/>
            <person name="Goodwin S."/>
            <person name="Spatafora J."/>
            <person name="Crous P."/>
            <person name="Grigoriev I."/>
        </authorList>
    </citation>
    <scope>NUCLEOTIDE SEQUENCE</scope>
    <source>
        <strain evidence="1">CBS 175.79</strain>
    </source>
</reference>
<keyword evidence="2" id="KW-1185">Reference proteome</keyword>
<accession>A0A6A5Y550</accession>
<name>A0A6A5Y550_9PLEO</name>
<protein>
    <submittedName>
        <fullName evidence="1">Uncharacterized protein</fullName>
    </submittedName>
</protein>
<dbReference type="Proteomes" id="UP000799778">
    <property type="component" value="Unassembled WGS sequence"/>
</dbReference>
<evidence type="ECO:0000313" key="1">
    <source>
        <dbReference type="EMBL" id="KAF2020685.1"/>
    </source>
</evidence>
<gene>
    <name evidence="1" type="ORF">BU24DRAFT_416374</name>
</gene>
<dbReference type="RefSeq" id="XP_033389024.1">
    <property type="nucleotide sequence ID" value="XM_033526437.1"/>
</dbReference>